<dbReference type="AlphaFoldDB" id="A0A1T4YBJ5"/>
<evidence type="ECO:0000313" key="3">
    <source>
        <dbReference type="Proteomes" id="UP000190027"/>
    </source>
</evidence>
<sequence>MRVLRFFTVLMVISAIFFYNTTWFQSMFSDDFYKNIAEIQFDVLHKGNTISIPIKYKYKTCYDLGIAVPGKHLMAYRKEGPGRLHYKFISDGNMLTEGFTRPVSRHNMGGNDDYTALLLMVFDLPLKENVRNVILELEVVEPFTFLAEYKGQTSIIINPNYEPKVGGCYNESLRIIQ</sequence>
<organism evidence="2 3">
    <name type="scientific">Paucidesulfovibrio gracilis DSM 16080</name>
    <dbReference type="NCBI Taxonomy" id="1121449"/>
    <lineage>
        <taxon>Bacteria</taxon>
        <taxon>Pseudomonadati</taxon>
        <taxon>Thermodesulfobacteriota</taxon>
        <taxon>Desulfovibrionia</taxon>
        <taxon>Desulfovibrionales</taxon>
        <taxon>Desulfovibrionaceae</taxon>
        <taxon>Paucidesulfovibrio</taxon>
    </lineage>
</organism>
<evidence type="ECO:0000313" key="2">
    <source>
        <dbReference type="EMBL" id="SKA98671.1"/>
    </source>
</evidence>
<accession>A0A1T4YBJ5</accession>
<reference evidence="2 3" key="1">
    <citation type="submission" date="2017-02" db="EMBL/GenBank/DDBJ databases">
        <authorList>
            <person name="Peterson S.W."/>
        </authorList>
    </citation>
    <scope>NUCLEOTIDE SEQUENCE [LARGE SCALE GENOMIC DNA]</scope>
    <source>
        <strain evidence="2 3">DSM 16080</strain>
    </source>
</reference>
<keyword evidence="1" id="KW-0472">Membrane</keyword>
<keyword evidence="3" id="KW-1185">Reference proteome</keyword>
<name>A0A1T4YBJ5_9BACT</name>
<proteinExistence type="predicted"/>
<gene>
    <name evidence="2" type="ORF">SAMN02745704_02941</name>
</gene>
<protein>
    <submittedName>
        <fullName evidence="2">Uncharacterized protein</fullName>
    </submittedName>
</protein>
<dbReference type="Proteomes" id="UP000190027">
    <property type="component" value="Unassembled WGS sequence"/>
</dbReference>
<dbReference type="EMBL" id="FUYC01000052">
    <property type="protein sequence ID" value="SKA98671.1"/>
    <property type="molecule type" value="Genomic_DNA"/>
</dbReference>
<keyword evidence="1" id="KW-1133">Transmembrane helix</keyword>
<dbReference type="OrthoDB" id="5464895at2"/>
<evidence type="ECO:0000256" key="1">
    <source>
        <dbReference type="SAM" id="Phobius"/>
    </source>
</evidence>
<feature type="transmembrane region" description="Helical" evidence="1">
    <location>
        <begin position="6"/>
        <end position="24"/>
    </location>
</feature>
<dbReference type="RefSeq" id="WP_078718460.1">
    <property type="nucleotide sequence ID" value="NZ_FUYC01000052.1"/>
</dbReference>
<keyword evidence="1" id="KW-0812">Transmembrane</keyword>